<organism evidence="1">
    <name type="scientific">Rhizophora mucronata</name>
    <name type="common">Asiatic mangrove</name>
    <dbReference type="NCBI Taxonomy" id="61149"/>
    <lineage>
        <taxon>Eukaryota</taxon>
        <taxon>Viridiplantae</taxon>
        <taxon>Streptophyta</taxon>
        <taxon>Embryophyta</taxon>
        <taxon>Tracheophyta</taxon>
        <taxon>Spermatophyta</taxon>
        <taxon>Magnoliopsida</taxon>
        <taxon>eudicotyledons</taxon>
        <taxon>Gunneridae</taxon>
        <taxon>Pentapetalae</taxon>
        <taxon>rosids</taxon>
        <taxon>fabids</taxon>
        <taxon>Malpighiales</taxon>
        <taxon>Rhizophoraceae</taxon>
        <taxon>Rhizophora</taxon>
    </lineage>
</organism>
<name>A0A2P2Q7R6_RHIMU</name>
<sequence>MLNFYLPFPFLSIFFLLS</sequence>
<accession>A0A2P2Q7R6</accession>
<dbReference type="AlphaFoldDB" id="A0A2P2Q7R6"/>
<protein>
    <submittedName>
        <fullName evidence="1">Uncharacterized protein</fullName>
    </submittedName>
</protein>
<reference evidence="1" key="1">
    <citation type="submission" date="2018-02" db="EMBL/GenBank/DDBJ databases">
        <title>Rhizophora mucronata_Transcriptome.</title>
        <authorList>
            <person name="Meera S.P."/>
            <person name="Sreeshan A."/>
            <person name="Augustine A."/>
        </authorList>
    </citation>
    <scope>NUCLEOTIDE SEQUENCE</scope>
    <source>
        <tissue evidence="1">Leaf</tissue>
    </source>
</reference>
<dbReference type="EMBL" id="GGEC01082510">
    <property type="protein sequence ID" value="MBX62994.1"/>
    <property type="molecule type" value="Transcribed_RNA"/>
</dbReference>
<evidence type="ECO:0000313" key="1">
    <source>
        <dbReference type="EMBL" id="MBX62994.1"/>
    </source>
</evidence>
<proteinExistence type="predicted"/>